<comment type="caution">
    <text evidence="4">The sequence shown here is derived from an EMBL/GenBank/DDBJ whole genome shotgun (WGS) entry which is preliminary data.</text>
</comment>
<evidence type="ECO:0000313" key="4">
    <source>
        <dbReference type="EMBL" id="RIQ35871.1"/>
    </source>
</evidence>
<gene>
    <name evidence="4" type="ORF">DY240_01845</name>
</gene>
<evidence type="ECO:0000313" key="5">
    <source>
        <dbReference type="Proteomes" id="UP000284057"/>
    </source>
</evidence>
<proteinExistence type="predicted"/>
<feature type="domain" description="Cupin type-2" evidence="3">
    <location>
        <begin position="88"/>
        <end position="152"/>
    </location>
</feature>
<feature type="compositionally biased region" description="Basic and acidic residues" evidence="2">
    <location>
        <begin position="23"/>
        <end position="32"/>
    </location>
</feature>
<dbReference type="Proteomes" id="UP000284057">
    <property type="component" value="Unassembled WGS sequence"/>
</dbReference>
<dbReference type="InterPro" id="IPR051610">
    <property type="entry name" value="GPI/OXD"/>
</dbReference>
<sequence length="215" mass="24249">MTTHHDASEQATGGERHGHGHGHGHDDHDPANPRRTGKLHYHEDEVRPLAAKAIIHKQPHLDLYADGDRQHPARDVDLPLRTIQLHISELAPGQQTRLHKHHNEAAIYIMKGVGHSEVQGVKYPWEQGDFLFIPTMQWHTHVNSGDEPVLYMGITNKRMLDWLGLDRKIEAGKHVPMEEVEKEIASGSFSPYSHYSIDPETGVRFGPPGFITHGD</sequence>
<reference evidence="4 5" key="1">
    <citation type="submission" date="2018-09" db="EMBL/GenBank/DDBJ databases">
        <title>Isolation, diversity and antifungal activity of actinobacteria from wheat.</title>
        <authorList>
            <person name="Han C."/>
        </authorList>
    </citation>
    <scope>NUCLEOTIDE SEQUENCE [LARGE SCALE GENOMIC DNA]</scope>
    <source>
        <strain evidence="4 5">NEAU-YY265</strain>
    </source>
</reference>
<keyword evidence="1" id="KW-0479">Metal-binding</keyword>
<dbReference type="GO" id="GO:0046872">
    <property type="term" value="F:metal ion binding"/>
    <property type="evidence" value="ECO:0007669"/>
    <property type="project" value="UniProtKB-KW"/>
</dbReference>
<dbReference type="OrthoDB" id="285029at2"/>
<accession>A0A418KWI8</accession>
<dbReference type="InterPro" id="IPR014710">
    <property type="entry name" value="RmlC-like_jellyroll"/>
</dbReference>
<dbReference type="SUPFAM" id="SSF51182">
    <property type="entry name" value="RmlC-like cupins"/>
    <property type="match status" value="1"/>
</dbReference>
<dbReference type="InterPro" id="IPR013096">
    <property type="entry name" value="Cupin_2"/>
</dbReference>
<organism evidence="4 5">
    <name type="scientific">Jiangella rhizosphaerae</name>
    <dbReference type="NCBI Taxonomy" id="2293569"/>
    <lineage>
        <taxon>Bacteria</taxon>
        <taxon>Bacillati</taxon>
        <taxon>Actinomycetota</taxon>
        <taxon>Actinomycetes</taxon>
        <taxon>Jiangellales</taxon>
        <taxon>Jiangellaceae</taxon>
        <taxon>Jiangella</taxon>
    </lineage>
</organism>
<dbReference type="Gene3D" id="2.60.120.10">
    <property type="entry name" value="Jelly Rolls"/>
    <property type="match status" value="1"/>
</dbReference>
<evidence type="ECO:0000256" key="1">
    <source>
        <dbReference type="ARBA" id="ARBA00022723"/>
    </source>
</evidence>
<dbReference type="RefSeq" id="WP_119658271.1">
    <property type="nucleotide sequence ID" value="NZ_QUAL01000018.1"/>
</dbReference>
<keyword evidence="5" id="KW-1185">Reference proteome</keyword>
<evidence type="ECO:0000259" key="3">
    <source>
        <dbReference type="Pfam" id="PF07883"/>
    </source>
</evidence>
<dbReference type="Pfam" id="PF07883">
    <property type="entry name" value="Cupin_2"/>
    <property type="match status" value="1"/>
</dbReference>
<dbReference type="AlphaFoldDB" id="A0A418KWI8"/>
<dbReference type="PANTHER" id="PTHR35848:SF6">
    <property type="entry name" value="CUPIN TYPE-2 DOMAIN-CONTAINING PROTEIN"/>
    <property type="match status" value="1"/>
</dbReference>
<evidence type="ECO:0000256" key="2">
    <source>
        <dbReference type="SAM" id="MobiDB-lite"/>
    </source>
</evidence>
<name>A0A418KWI8_9ACTN</name>
<dbReference type="PANTHER" id="PTHR35848">
    <property type="entry name" value="OXALATE-BINDING PROTEIN"/>
    <property type="match status" value="1"/>
</dbReference>
<dbReference type="EMBL" id="QUAL01000018">
    <property type="protein sequence ID" value="RIQ35871.1"/>
    <property type="molecule type" value="Genomic_DNA"/>
</dbReference>
<dbReference type="InterPro" id="IPR011051">
    <property type="entry name" value="RmlC_Cupin_sf"/>
</dbReference>
<protein>
    <submittedName>
        <fullName evidence="4">Cupin domain-containing protein</fullName>
    </submittedName>
</protein>
<feature type="region of interest" description="Disordered" evidence="2">
    <location>
        <begin position="1"/>
        <end position="37"/>
    </location>
</feature>